<dbReference type="GO" id="GO:0006633">
    <property type="term" value="P:fatty acid biosynthetic process"/>
    <property type="evidence" value="ECO:0007669"/>
    <property type="project" value="InterPro"/>
</dbReference>
<dbReference type="Gene3D" id="3.30.70.3290">
    <property type="match status" value="1"/>
</dbReference>
<evidence type="ECO:0008006" key="15">
    <source>
        <dbReference type="Google" id="ProtNLM"/>
    </source>
</evidence>
<keyword evidence="3" id="KW-0596">Phosphopantetheine</keyword>
<feature type="compositionally biased region" description="Basic and acidic residues" evidence="10">
    <location>
        <begin position="4151"/>
        <end position="4164"/>
    </location>
</feature>
<evidence type="ECO:0000256" key="4">
    <source>
        <dbReference type="ARBA" id="ARBA00022553"/>
    </source>
</evidence>
<dbReference type="PATRIC" id="fig|1073571.4.peg.1821"/>
<evidence type="ECO:0000256" key="5">
    <source>
        <dbReference type="ARBA" id="ARBA00022679"/>
    </source>
</evidence>
<dbReference type="Proteomes" id="UP000033163">
    <property type="component" value="Chromosome I"/>
</dbReference>
<keyword evidence="8" id="KW-0511">Multifunctional enzyme</keyword>
<dbReference type="SUPFAM" id="SSF56801">
    <property type="entry name" value="Acetyl-CoA synthetase-like"/>
    <property type="match status" value="3"/>
</dbReference>
<feature type="domain" description="Carrier" evidence="11">
    <location>
        <begin position="1986"/>
        <end position="2061"/>
    </location>
</feature>
<dbReference type="InterPro" id="IPR006162">
    <property type="entry name" value="Ppantetheine_attach_site"/>
</dbReference>
<keyword evidence="4" id="KW-0597">Phosphoprotein</keyword>
<dbReference type="Gene3D" id="3.40.47.10">
    <property type="match status" value="1"/>
</dbReference>
<evidence type="ECO:0000259" key="12">
    <source>
        <dbReference type="PROSITE" id="PS52004"/>
    </source>
</evidence>
<feature type="domain" description="Ketosynthase family 3 (KS3)" evidence="12">
    <location>
        <begin position="1076"/>
        <end position="1499"/>
    </location>
</feature>
<feature type="domain" description="Carrier" evidence="11">
    <location>
        <begin position="3025"/>
        <end position="3101"/>
    </location>
</feature>
<feature type="compositionally biased region" description="Basic residues" evidence="10">
    <location>
        <begin position="4165"/>
        <end position="4177"/>
    </location>
</feature>
<feature type="domain" description="Carrier" evidence="11">
    <location>
        <begin position="975"/>
        <end position="1050"/>
    </location>
</feature>
<organism evidence="13 14">
    <name type="scientific">Paenibacillus riograndensis SBR5</name>
    <dbReference type="NCBI Taxonomy" id="1073571"/>
    <lineage>
        <taxon>Bacteria</taxon>
        <taxon>Bacillati</taxon>
        <taxon>Bacillota</taxon>
        <taxon>Bacilli</taxon>
        <taxon>Bacillales</taxon>
        <taxon>Paenibacillaceae</taxon>
        <taxon>Paenibacillus</taxon>
        <taxon>Paenibacillus sonchi group</taxon>
    </lineage>
</organism>
<dbReference type="InterPro" id="IPR010071">
    <property type="entry name" value="AA_adenyl_dom"/>
</dbReference>
<reference evidence="14" key="1">
    <citation type="submission" date="2015-03" db="EMBL/GenBank/DDBJ databases">
        <authorList>
            <person name="Wibberg D."/>
        </authorList>
    </citation>
    <scope>NUCLEOTIDE SEQUENCE [LARGE SCALE GENOMIC DNA]</scope>
</reference>
<dbReference type="PROSITE" id="PS00455">
    <property type="entry name" value="AMP_BINDING"/>
    <property type="match status" value="3"/>
</dbReference>
<dbReference type="InterPro" id="IPR023213">
    <property type="entry name" value="CAT-like_dom_sf"/>
</dbReference>
<dbReference type="RefSeq" id="WP_046501881.1">
    <property type="nucleotide sequence ID" value="NZ_LN831776.1"/>
</dbReference>
<dbReference type="HOGENOM" id="CLU_000022_0_0_9"/>
<dbReference type="GO" id="GO:0004315">
    <property type="term" value="F:3-oxoacyl-[acyl-carrier-protein] synthase activity"/>
    <property type="evidence" value="ECO:0007669"/>
    <property type="project" value="InterPro"/>
</dbReference>
<dbReference type="Gene3D" id="3.30.70.250">
    <property type="entry name" value="Malonyl-CoA ACP transacylase, ACP-binding"/>
    <property type="match status" value="1"/>
</dbReference>
<dbReference type="InterPro" id="IPR000873">
    <property type="entry name" value="AMP-dep_synth/lig_dom"/>
</dbReference>
<dbReference type="PANTHER" id="PTHR45527">
    <property type="entry name" value="NONRIBOSOMAL PEPTIDE SYNTHETASE"/>
    <property type="match status" value="1"/>
</dbReference>
<dbReference type="InterPro" id="IPR025110">
    <property type="entry name" value="AMP-bd_C"/>
</dbReference>
<dbReference type="InterPro" id="IPR001227">
    <property type="entry name" value="Ac_transferase_dom_sf"/>
</dbReference>
<dbReference type="InterPro" id="IPR001242">
    <property type="entry name" value="Condensation_dom"/>
</dbReference>
<keyword evidence="7" id="KW-0045">Antibiotic biosynthesis</keyword>
<dbReference type="InterPro" id="IPR020845">
    <property type="entry name" value="AMP-binding_CS"/>
</dbReference>
<dbReference type="FunFam" id="3.40.50.980:FF:000002">
    <property type="entry name" value="Enterobactin synthetase component F"/>
    <property type="match status" value="1"/>
</dbReference>
<dbReference type="GO" id="GO:0044550">
    <property type="term" value="P:secondary metabolite biosynthetic process"/>
    <property type="evidence" value="ECO:0007669"/>
    <property type="project" value="TreeGrafter"/>
</dbReference>
<dbReference type="GO" id="GO:0005737">
    <property type="term" value="C:cytoplasm"/>
    <property type="evidence" value="ECO:0007669"/>
    <property type="project" value="TreeGrafter"/>
</dbReference>
<comment type="similarity">
    <text evidence="9">In the C-terminal section; belongs to the NRP synthetase family.</text>
</comment>
<dbReference type="SMART" id="SM00827">
    <property type="entry name" value="PKS_AT"/>
    <property type="match status" value="1"/>
</dbReference>
<evidence type="ECO:0000256" key="7">
    <source>
        <dbReference type="ARBA" id="ARBA00023194"/>
    </source>
</evidence>
<dbReference type="EMBL" id="LN831776">
    <property type="protein sequence ID" value="CQR54131.1"/>
    <property type="molecule type" value="Genomic_DNA"/>
</dbReference>
<sequence length="4177" mass="469698">MKKLDANQVSDIISLSSMQEGMLFHYLKEPGSSLYFEQVSLHIASRVDLSAFEAAWQHVVSSNEMLRAVFRWEGVKEPVQIILKERSQFLQIIDVSSQGIGERSEFITKVMEDDRNSPFDLTEGAFRVCLYQFAEADYHMIMSHHHILFDGWSTGIILNEFMESYQLFLNQQQPSAALKKRYKEFIGLTRNKDKAEQERFWAGYLQEVHPVWLQDILPASPSGQQAEGKKQLRLELPLFLYEEIKQEGKYSVSCYLYTAWALLQAFYTDSRDIVFGTTISGREEALHGWEETVGLFINTLPLRLRIDPEETFKGLLEKVFVSLNARKEYGSTPLRDIKRYSGMPFEKELFDTILVIENYPLQNNLNSRNMLIDSFSYREETNYPLSIFITLWNSIEIVVDYSSQMYSEAFIHEAAARYQLILSSLVQHPEAPVASADFLFPEEQRKLLLEFANTEVMVPADKTIHQLFEEQADREPDRIALHYAGQIYSYRQLNEQANQLANFLTGKGIQPNQLVGICMDRRPELLIAMLGILKSGGAYVPIDPILPEERIAAMVQDGQIEVIITVQKYTDALMGMNGKQPVRQTLLCMDQDALQGHYGLQDILRFPHEAGIHPSTPENLAYVIYTSGSTGAPKGVMVSHGNVVNFIFGMDKRIGFRPDDKVLALTTYSFDIFVLESLLPLCLGLNLVLAPDWVQKDPDAILRLIEQESIDILQATPSRMRMLVDSSLAGCLQQPGKILIGGEGFPEDLYQSLRKITDQQIYNVYGPTETTVWSTVQELEDTLSIGKPIANTGIYILSKDKHLRPLGYPGELCISGKGVAQGYLNQPGLTSDKFITNPYHPGERLYCTGDYAYWLPDGRLQFVGRNDGQVKIRGHRIEIEGIEGTIKSYPAVKDAVVIEVEEAGDAALAAYLVTGSGFVREDFQAFLKSKLPYYAVPANLYPIGEIPYTSNLKVDRKALAQMKTARMVPSGKLVEPRSKLENEVAEIWKKVLKLESVGIFNRFFDIGGDSVKVIHLCNELKARLNMEIPVQTIFDYPTIHEFVSYCNETMTRTTGEARQQPAEPKAFQPPILDFQDTDVAIIGMAGRFPGAADKEQFWSNLVSGKEAIKFYTDEELKALGMDSELLNNPKYVRAKGKLDDSDCFDADFFGYTVAEAKWMDPQIRLLHECAWHALEDAGYEPESYPGAIGLYIGSSYNIYWVPEKFSPSLYASDQYQIYNMNSNSFATLIAYRMNLRGPAITVQTACSTSLVAIDRAYKDLLFGDCDIAVAGGAAVTLLDEMGYIHQEGMVLSKDGHCRAFEKKATGTVTGNGVGLVVLKRLKNALADGDHIYSIIKSTAVNNDGNRKAGYSAPSAEGQAAVIQKAIQRSGIGSEQIHYIEAHGTGTVLGDPVEIEGLKRAFNTSKKNYCGLGSVKTNIGHLEAAAGIAGLMKTSMSLQQRMFPASLNCDEINARIVLEDSPFYVNTRLLDLRNEDNYPLRAGVSSFGQGGSNAHVILEEAPQVDSGPAQRRFQIMTLSAKTELALNNLKGKVRESFRRSPGVHLADAAYTLKVGRKSFAHRSAFLCTETKEAIDILTAKETAKRWEAVVSEQAPSVVFMFSGQGAEYVNMALDLYRHEPVFRDKLSECLTILQEISGLRYQDFLFPDGREQQAERHIHRQSVSQPLHFALEYSLAWLLMNWQVEPLSMIGYSIGEYVAACLAGVFSLRDALFLTYHRGVLMEKLPEGLMITVPLQEADLLQILPPVLSVAAVNDESCIVSGSKDSIAAFEALLKSRKLISMRLQISHAGHSKMLDSMISEFRECVQRVTCNPPAVPFVSSLTGDVITPEEAASPEHWVRHLREPVRFAEGFKKLAPQENTLFIEIGPGRNLCTLVQRFMLPDRKQKLLDTIRVERKKAADDEYLLRTVAQLWVNGVSVDWSRFYSGEQRRRVPLPGYPFEKKRYWLRDFRYGMGSPAVEAGAVQVPNDLPEAPVESEASRVQAEPKAMSSEAAILAQMVADIIGGTTIGEDDDLFERGFDSLKVISFISKTADAFRVQLTMHEVFQNPTIRELLPVIQRQAPGQAVVIPKAPEAACYPVSSQQKRLYALQQFDEDSTAYNIPGAFVLQGKLDRERVQAACDGLIRRHEALRTSFELNGQALVQKIDPHAALAIAYSDLPGAGIEETLQGFVQPFRLDQAPLIRIRLVRVENESHVLQIDMHHIISDGLSIELLIRDFLAYYEGRTLAEPRLQYKDYAVWQQNRESAFWKEERAFWLEQYKDGYELLNLPTDFRRPPIKQFAGALRPFAWTEEISGPLQAFCQTHQITPYMLLLSCFTILLSKYSGQKEVLVGTPVGGRFGVDTEDTVGAFVNTLALRSRPDGAKVVIDYLQEVREYCLHAFDHQGYPFEELVQDIEKERDVSRNPLFDTMFAWEQRDRSQLHISGLQVQRYDFHSGIAKFDLMLQAWEEQGEMGFSIEYATALFKDSTIQRMGGHYQQIVRQVLQSPGRTIRELSLLGTEEAEQVQYGFNQTEAGYDLSQSIITLIEQQAEKRGDETAVVWEGQSLTYCELNERANQVARLLRDRGCQRDEIIGILAERSPAMIIGLLGIEKAGCAYLPLDPDYPAERIGYLIQDSGLKLILTQTAFADRVAALGVTAVNVEEEAVYAGYERDNVALDILPHHLAYVLYTSGSTGKPKGVLLTHGGLVNRLRWMAEAYGMDEREVVLQKTTYTFDVSVWELFLPLMTGGVLCLAKPGGEKDPDYLVQLIRSQGITTLHFVPSMLSGFVHALPEHATMGQLKRCICSGEELTLEVKERFFRRIEGVELHNLYGPTEATIDVSFCEVHPADPLIPIGKPVANTRLYIVSEEGGLVPVGIPGELCIGGVQLAKGYLNRPELTAEKFKTLPGLPEERLYFTGDLARWREDGNIEYLGRKDTQIKLRGYRIELGEIESAIQKYDSRIETAVVVSQGAQAESKVLCAYFTARERIETEALREYLRRELPGYMVPVFYTQLDTLPHTSSGKADRKALAEAAVGHSRKEPVTEVISSKEGQMLENIFRETLGCGNISPSDSFFELGGNSLAAIVLKARISEAFHIHVTILDIFANPTIRELLPVIQRQAPGQAVVIPKAPEAACYPVSSQQKRLYALQQFDEDSTAYNIPGAFVLQGKLDRERVQAACDGLIRRHEALRTSFELNGQALVQKIDPHAALAIAYSDLPGAGIEETLQGFVQPFRLDLAPLIRIRLVRVENESHVLQIDMHHIISDGLSIELLIGDFLAYYEGRTLAEPRLQYKDYAVWQQNRESAFWQEERAFWLEQYKDGYELLNLPTDFRRPPIKQFAGELRPFTWTEEISGPLQAFCQTHQITPYMLLLSCFTILLAKYSGQQEVLVGTPVGGRFGVDTEDTVGAFVNTLALRSRPDGAKVVLDYLQEVREYCLHAFDHQGYPFEELVQDIEKERDVSRNPLFDTMFAWEQRDRSQLHISGLQVQRYDFHNGIAKFDLMLQAWEEQGEMGFSIEYATALFKDSTIQRMGGHYQQIVRQVLQSPGRTIRELSLLGTEEAEQVQYGFNQTEAGYDLSQSIITLIEEQARKRGDETAVVWEGQRLTYRELNERANQVARLLRDQGCQRDEIIGILAERSPAMIIGLLGIEKAGCAYLPLDPDYPAERIGYLIADSGLKLVLTQTAFASQAAALGVTAVDVEEEAIYAGYERDNVALDILPHHLAYVLYTSGSTGKPKGVLLTHGGLVNRLRWMAEAYEMDEREVVLQKTTYTFDVSVWELFLPLMIGGVLCLAKPGGEKDPDYLVQLIRSQGITTLHFVPSMLSGFVHALPENASLGQLRRCICSGEELTLEVKERFFRRIEGVELHNLYGPTEATIDVSSCEVHPADPLIPIGKPVANTRLYIVSEEGGLVPMGIQGELCIGGVQLAKGYLNRPELTAEKFRTLPGLPEERLYFTGDLARWQEDGNIEYLGRKDTQIKLRGYRIELGEIESAIQKYDSRIETAVVVSQGAQTESKVLCAYFTARERIETEALREYLRRELPSYMVPVFYTQLDTLPHTSSGKADRKALSQMEVCIEKERYVHPKTMLEKQMSQLWKEVLHIDKVGLRDDFFQIGGDSLSVIILHQQVKQHVDAEISIANLYRYRTIEALLDYLSHKQNSPARHTASNAGRRELLLQGNEKRAQRLSKRKGINRDE</sequence>
<dbReference type="CDD" id="cd00833">
    <property type="entry name" value="PKS"/>
    <property type="match status" value="1"/>
</dbReference>
<dbReference type="Gene3D" id="3.40.366.10">
    <property type="entry name" value="Malonyl-Coenzyme A Acyl Carrier Protein, domain 2"/>
    <property type="match status" value="1"/>
</dbReference>
<keyword evidence="6" id="KW-0677">Repeat</keyword>
<dbReference type="Gene3D" id="3.30.300.30">
    <property type="match status" value="3"/>
</dbReference>
<evidence type="ECO:0000313" key="14">
    <source>
        <dbReference type="Proteomes" id="UP000033163"/>
    </source>
</evidence>
<dbReference type="Pfam" id="PF00501">
    <property type="entry name" value="AMP-binding"/>
    <property type="match status" value="3"/>
</dbReference>
<dbReference type="FunFam" id="3.30.300.30:FF:000015">
    <property type="entry name" value="Nonribosomal peptide synthase SidD"/>
    <property type="match status" value="1"/>
</dbReference>
<dbReference type="InterPro" id="IPR014043">
    <property type="entry name" value="Acyl_transferase_dom"/>
</dbReference>
<evidence type="ECO:0000256" key="9">
    <source>
        <dbReference type="ARBA" id="ARBA00029443"/>
    </source>
</evidence>
<dbReference type="InterPro" id="IPR045851">
    <property type="entry name" value="AMP-bd_C_sf"/>
</dbReference>
<accession>A0A0E4H8D1</accession>
<dbReference type="FunFam" id="3.40.50.12780:FF:000012">
    <property type="entry name" value="Non-ribosomal peptide synthetase"/>
    <property type="match status" value="3"/>
</dbReference>
<evidence type="ECO:0000256" key="6">
    <source>
        <dbReference type="ARBA" id="ARBA00022737"/>
    </source>
</evidence>
<dbReference type="Pfam" id="PF00109">
    <property type="entry name" value="ketoacyl-synt"/>
    <property type="match status" value="1"/>
</dbReference>
<dbReference type="KEGG" id="pri:PRIO_1736"/>
<dbReference type="SUPFAM" id="SSF47336">
    <property type="entry name" value="ACP-like"/>
    <property type="match status" value="4"/>
</dbReference>
<dbReference type="PROSITE" id="PS00012">
    <property type="entry name" value="PHOSPHOPANTETHEINE"/>
    <property type="match status" value="1"/>
</dbReference>
<comment type="cofactor">
    <cofactor evidence="1">
        <name>pantetheine 4'-phosphate</name>
        <dbReference type="ChEBI" id="CHEBI:47942"/>
    </cofactor>
</comment>
<dbReference type="Pfam" id="PF22621">
    <property type="entry name" value="CurL-like_PKS_C"/>
    <property type="match status" value="1"/>
</dbReference>
<dbReference type="Pfam" id="PF00668">
    <property type="entry name" value="Condensation"/>
    <property type="match status" value="3"/>
</dbReference>
<proteinExistence type="inferred from homology"/>
<dbReference type="CDD" id="cd05930">
    <property type="entry name" value="A_NRPS"/>
    <property type="match status" value="2"/>
</dbReference>
<dbReference type="InterPro" id="IPR036736">
    <property type="entry name" value="ACP-like_sf"/>
</dbReference>
<dbReference type="SMART" id="SM00823">
    <property type="entry name" value="PKS_PP"/>
    <property type="match status" value="4"/>
</dbReference>
<dbReference type="CDD" id="cd19531">
    <property type="entry name" value="LCL_NRPS-like"/>
    <property type="match status" value="2"/>
</dbReference>
<evidence type="ECO:0000259" key="11">
    <source>
        <dbReference type="PROSITE" id="PS50075"/>
    </source>
</evidence>
<dbReference type="STRING" id="483937.AMQ84_29515"/>
<dbReference type="Pfam" id="PF00550">
    <property type="entry name" value="PP-binding"/>
    <property type="match status" value="4"/>
</dbReference>
<comment type="similarity">
    <text evidence="2">Belongs to the ATP-dependent AMP-binding enzyme family.</text>
</comment>
<dbReference type="InterPro" id="IPR020806">
    <property type="entry name" value="PKS_PP-bd"/>
</dbReference>
<evidence type="ECO:0000256" key="1">
    <source>
        <dbReference type="ARBA" id="ARBA00001957"/>
    </source>
</evidence>
<dbReference type="Pfam" id="PF00698">
    <property type="entry name" value="Acyl_transf_1"/>
    <property type="match status" value="1"/>
</dbReference>
<dbReference type="SUPFAM" id="SSF52777">
    <property type="entry name" value="CoA-dependent acyltransferases"/>
    <property type="match status" value="6"/>
</dbReference>
<dbReference type="InterPro" id="IPR018201">
    <property type="entry name" value="Ketoacyl_synth_AS"/>
</dbReference>
<evidence type="ECO:0000256" key="8">
    <source>
        <dbReference type="ARBA" id="ARBA00023268"/>
    </source>
</evidence>
<dbReference type="Pfam" id="PF02801">
    <property type="entry name" value="Ketoacyl-synt_C"/>
    <property type="match status" value="1"/>
</dbReference>
<dbReference type="SUPFAM" id="SSF52151">
    <property type="entry name" value="FabD/lysophospholipase-like"/>
    <property type="match status" value="1"/>
</dbReference>
<dbReference type="CDD" id="cd17646">
    <property type="entry name" value="A_NRPS_AB3403-like"/>
    <property type="match status" value="1"/>
</dbReference>
<dbReference type="InterPro" id="IPR016035">
    <property type="entry name" value="Acyl_Trfase/lysoPLipase"/>
</dbReference>
<dbReference type="InterPro" id="IPR020841">
    <property type="entry name" value="PKS_Beta-ketoAc_synthase_dom"/>
</dbReference>
<dbReference type="Gene3D" id="3.40.50.980">
    <property type="match status" value="6"/>
</dbReference>
<evidence type="ECO:0000256" key="3">
    <source>
        <dbReference type="ARBA" id="ARBA00022450"/>
    </source>
</evidence>
<gene>
    <name evidence="13" type="ORF">PRIO_1736</name>
</gene>
<evidence type="ECO:0000256" key="2">
    <source>
        <dbReference type="ARBA" id="ARBA00006432"/>
    </source>
</evidence>
<evidence type="ECO:0000313" key="13">
    <source>
        <dbReference type="EMBL" id="CQR54131.1"/>
    </source>
</evidence>
<feature type="compositionally biased region" description="Polar residues" evidence="10">
    <location>
        <begin position="4139"/>
        <end position="4149"/>
    </location>
</feature>
<dbReference type="NCBIfam" id="NF003417">
    <property type="entry name" value="PRK04813.1"/>
    <property type="match status" value="3"/>
</dbReference>
<dbReference type="GO" id="GO:0043041">
    <property type="term" value="P:amino acid activation for nonribosomal peptide biosynthetic process"/>
    <property type="evidence" value="ECO:0007669"/>
    <property type="project" value="TreeGrafter"/>
</dbReference>
<feature type="domain" description="Carrier" evidence="11">
    <location>
        <begin position="4064"/>
        <end position="4139"/>
    </location>
</feature>
<dbReference type="PROSITE" id="PS52004">
    <property type="entry name" value="KS3_2"/>
    <property type="match status" value="1"/>
</dbReference>
<dbReference type="GO" id="GO:0031177">
    <property type="term" value="F:phosphopantetheine binding"/>
    <property type="evidence" value="ECO:0007669"/>
    <property type="project" value="InterPro"/>
</dbReference>
<feature type="region of interest" description="Disordered" evidence="10">
    <location>
        <begin position="4139"/>
        <end position="4177"/>
    </location>
</feature>
<dbReference type="PROSITE" id="PS00606">
    <property type="entry name" value="KS3_1"/>
    <property type="match status" value="1"/>
</dbReference>
<dbReference type="SMART" id="SM00825">
    <property type="entry name" value="PKS_KS"/>
    <property type="match status" value="1"/>
</dbReference>
<dbReference type="Gene3D" id="2.30.38.10">
    <property type="entry name" value="Luciferase, Domain 3"/>
    <property type="match status" value="3"/>
</dbReference>
<dbReference type="PANTHER" id="PTHR45527:SF1">
    <property type="entry name" value="FATTY ACID SYNTHASE"/>
    <property type="match status" value="1"/>
</dbReference>
<dbReference type="NCBIfam" id="TIGR01733">
    <property type="entry name" value="AA-adenyl-dom"/>
    <property type="match status" value="3"/>
</dbReference>
<protein>
    <recommendedName>
        <fullName evidence="15">Amino acid adenylation domain-containing protein</fullName>
    </recommendedName>
</protein>
<dbReference type="Gene3D" id="3.30.559.10">
    <property type="entry name" value="Chloramphenicol acetyltransferase-like domain"/>
    <property type="match status" value="3"/>
</dbReference>
<dbReference type="Gene3D" id="1.10.1200.10">
    <property type="entry name" value="ACP-like"/>
    <property type="match status" value="4"/>
</dbReference>
<dbReference type="Pfam" id="PF13193">
    <property type="entry name" value="AMP-binding_C"/>
    <property type="match status" value="2"/>
</dbReference>
<dbReference type="InterPro" id="IPR014030">
    <property type="entry name" value="Ketoacyl_synth_N"/>
</dbReference>
<dbReference type="GO" id="GO:0017000">
    <property type="term" value="P:antibiotic biosynthetic process"/>
    <property type="evidence" value="ECO:0007669"/>
    <property type="project" value="UniProtKB-KW"/>
</dbReference>
<dbReference type="InterPro" id="IPR016039">
    <property type="entry name" value="Thiolase-like"/>
</dbReference>
<dbReference type="SUPFAM" id="SSF53901">
    <property type="entry name" value="Thiolase-like"/>
    <property type="match status" value="1"/>
</dbReference>
<dbReference type="Gene3D" id="3.30.559.30">
    <property type="entry name" value="Nonribosomal peptide synthetase, condensation domain"/>
    <property type="match status" value="3"/>
</dbReference>
<dbReference type="InterPro" id="IPR014031">
    <property type="entry name" value="Ketoacyl_synth_C"/>
</dbReference>
<dbReference type="InterPro" id="IPR009081">
    <property type="entry name" value="PP-bd_ACP"/>
</dbReference>
<dbReference type="PROSITE" id="PS50075">
    <property type="entry name" value="CARRIER"/>
    <property type="match status" value="4"/>
</dbReference>
<evidence type="ECO:0000256" key="10">
    <source>
        <dbReference type="SAM" id="MobiDB-lite"/>
    </source>
</evidence>
<name>A0A0E4H8D1_9BACL</name>
<keyword evidence="5" id="KW-0808">Transferase</keyword>
<dbReference type="FunFam" id="3.40.50.980:FF:000001">
    <property type="entry name" value="Non-ribosomal peptide synthetase"/>
    <property type="match status" value="3"/>
</dbReference>